<keyword evidence="3 7" id="KW-0812">Transmembrane</keyword>
<evidence type="ECO:0000256" key="2">
    <source>
        <dbReference type="ARBA" id="ARBA00022618"/>
    </source>
</evidence>
<evidence type="ECO:0000313" key="10">
    <source>
        <dbReference type="Proteomes" id="UP000216429"/>
    </source>
</evidence>
<feature type="topological domain" description="Periplasmic" evidence="7">
    <location>
        <begin position="22"/>
        <end position="121"/>
    </location>
</feature>
<comment type="subcellular location">
    <subcellularLocation>
        <location evidence="7">Cell inner membrane</location>
        <topology evidence="7">Single-pass type II membrane protein</topology>
    </subcellularLocation>
    <text evidence="7">Localizes to the division septum.</text>
</comment>
<dbReference type="NCBIfam" id="NF002058">
    <property type="entry name" value="PRK00888.1"/>
    <property type="match status" value="1"/>
</dbReference>
<dbReference type="HAMAP" id="MF_00599">
    <property type="entry name" value="FtsB"/>
    <property type="match status" value="1"/>
</dbReference>
<keyword evidence="6 7" id="KW-0131">Cell cycle</keyword>
<keyword evidence="1 7" id="KW-1003">Cell membrane</keyword>
<dbReference type="PANTHER" id="PTHR37485:SF1">
    <property type="entry name" value="CELL DIVISION PROTEIN FTSB"/>
    <property type="match status" value="1"/>
</dbReference>
<keyword evidence="7" id="KW-0175">Coiled coil</keyword>
<keyword evidence="2 7" id="KW-0132">Cell division</keyword>
<dbReference type="GO" id="GO:0005886">
    <property type="term" value="C:plasma membrane"/>
    <property type="evidence" value="ECO:0007669"/>
    <property type="project" value="UniProtKB-SubCell"/>
</dbReference>
<evidence type="ECO:0000256" key="7">
    <source>
        <dbReference type="HAMAP-Rule" id="MF_00599"/>
    </source>
</evidence>
<evidence type="ECO:0000256" key="8">
    <source>
        <dbReference type="SAM" id="MobiDB-lite"/>
    </source>
</evidence>
<dbReference type="GO" id="GO:0030428">
    <property type="term" value="C:cell septum"/>
    <property type="evidence" value="ECO:0007669"/>
    <property type="project" value="TreeGrafter"/>
</dbReference>
<name>A0A261VJ64_9BORD</name>
<dbReference type="InterPro" id="IPR007060">
    <property type="entry name" value="FtsL/DivIC"/>
</dbReference>
<keyword evidence="5 7" id="KW-0472">Membrane</keyword>
<evidence type="ECO:0000256" key="4">
    <source>
        <dbReference type="ARBA" id="ARBA00022989"/>
    </source>
</evidence>
<evidence type="ECO:0000256" key="6">
    <source>
        <dbReference type="ARBA" id="ARBA00023306"/>
    </source>
</evidence>
<evidence type="ECO:0000256" key="3">
    <source>
        <dbReference type="ARBA" id="ARBA00022692"/>
    </source>
</evidence>
<feature type="topological domain" description="Cytoplasmic" evidence="7">
    <location>
        <begin position="1"/>
        <end position="3"/>
    </location>
</feature>
<feature type="region of interest" description="Disordered" evidence="8">
    <location>
        <begin position="88"/>
        <end position="121"/>
    </location>
</feature>
<comment type="subunit">
    <text evidence="7">Part of a complex composed of FtsB, FtsL and FtsQ.</text>
</comment>
<dbReference type="OrthoDB" id="7061211at2"/>
<protein>
    <recommendedName>
        <fullName evidence="7">Cell division protein FtsB</fullName>
    </recommendedName>
</protein>
<keyword evidence="10" id="KW-1185">Reference proteome</keyword>
<proteinExistence type="inferred from homology"/>
<keyword evidence="7" id="KW-0997">Cell inner membrane</keyword>
<dbReference type="GO" id="GO:0043093">
    <property type="term" value="P:FtsZ-dependent cytokinesis"/>
    <property type="evidence" value="ECO:0007669"/>
    <property type="project" value="UniProtKB-UniRule"/>
</dbReference>
<feature type="coiled-coil region" evidence="7">
    <location>
        <begin position="36"/>
        <end position="63"/>
    </location>
</feature>
<dbReference type="GO" id="GO:0032153">
    <property type="term" value="C:cell division site"/>
    <property type="evidence" value="ECO:0007669"/>
    <property type="project" value="UniProtKB-UniRule"/>
</dbReference>
<comment type="caution">
    <text evidence="9">The sequence shown here is derived from an EMBL/GenBank/DDBJ whole genome shotgun (WGS) entry which is preliminary data.</text>
</comment>
<evidence type="ECO:0000313" key="9">
    <source>
        <dbReference type="EMBL" id="OZI74174.1"/>
    </source>
</evidence>
<dbReference type="AlphaFoldDB" id="A0A261VJ64"/>
<reference evidence="10" key="1">
    <citation type="submission" date="2017-05" db="EMBL/GenBank/DDBJ databases">
        <title>Complete and WGS of Bordetella genogroups.</title>
        <authorList>
            <person name="Spilker T."/>
            <person name="Lipuma J."/>
        </authorList>
    </citation>
    <scope>NUCLEOTIDE SEQUENCE [LARGE SCALE GENOMIC DNA]</scope>
    <source>
        <strain evidence="10">AU6712</strain>
    </source>
</reference>
<gene>
    <name evidence="7" type="primary">ftsB</name>
    <name evidence="9" type="ORF">CAL22_06645</name>
</gene>
<dbReference type="PANTHER" id="PTHR37485">
    <property type="entry name" value="CELL DIVISION PROTEIN FTSB"/>
    <property type="match status" value="1"/>
</dbReference>
<organism evidence="9 10">
    <name type="scientific">Bordetella genomosp. 12</name>
    <dbReference type="NCBI Taxonomy" id="463035"/>
    <lineage>
        <taxon>Bacteria</taxon>
        <taxon>Pseudomonadati</taxon>
        <taxon>Pseudomonadota</taxon>
        <taxon>Betaproteobacteria</taxon>
        <taxon>Burkholderiales</taxon>
        <taxon>Alcaligenaceae</taxon>
        <taxon>Bordetella</taxon>
    </lineage>
</organism>
<dbReference type="InterPro" id="IPR023081">
    <property type="entry name" value="Cell_div_FtsB"/>
</dbReference>
<accession>A0A261VJ64</accession>
<comment type="similarity">
    <text evidence="7">Belongs to the FtsB family.</text>
</comment>
<dbReference type="RefSeq" id="WP_094811602.1">
    <property type="nucleotide sequence ID" value="NZ_NEVU01000002.1"/>
</dbReference>
<evidence type="ECO:0000256" key="1">
    <source>
        <dbReference type="ARBA" id="ARBA00022475"/>
    </source>
</evidence>
<keyword evidence="4 7" id="KW-1133">Transmembrane helix</keyword>
<evidence type="ECO:0000256" key="5">
    <source>
        <dbReference type="ARBA" id="ARBA00023136"/>
    </source>
</evidence>
<comment type="function">
    <text evidence="7">Essential cell division protein. May link together the upstream cell division proteins, which are predominantly cytoplasmic, with the downstream cell division proteins, which are predominantly periplasmic.</text>
</comment>
<sequence>MRLLFLVLLVLVGLIQYPLWLGKGGWFKVWDYQHDVAAQREVNEGLRARNAALEAEVRDLDSGTGAIEERARGDLGMMREGEVFVHVLPPGSPLPSANAVPQATAPKPPPKPGTAATPPRR</sequence>
<dbReference type="Pfam" id="PF04977">
    <property type="entry name" value="DivIC"/>
    <property type="match status" value="1"/>
</dbReference>
<dbReference type="Proteomes" id="UP000216429">
    <property type="component" value="Unassembled WGS sequence"/>
</dbReference>
<dbReference type="EMBL" id="NEVU01000002">
    <property type="protein sequence ID" value="OZI74174.1"/>
    <property type="molecule type" value="Genomic_DNA"/>
</dbReference>